<dbReference type="OrthoDB" id="618454at2"/>
<comment type="subcellular location">
    <subcellularLocation>
        <location evidence="1">Cell outer membrane</location>
    </subcellularLocation>
</comment>
<dbReference type="Pfam" id="PF14322">
    <property type="entry name" value="SusD-like_3"/>
    <property type="match status" value="1"/>
</dbReference>
<dbReference type="GO" id="GO:0009279">
    <property type="term" value="C:cell outer membrane"/>
    <property type="evidence" value="ECO:0007669"/>
    <property type="project" value="UniProtKB-SubCell"/>
</dbReference>
<sequence>MKKYLKMVSVFSLITITTACQKFVDYNPHDSYQVTALDYLQTESDYRTMEVSAYTPLQWINQVVPIGDIASDNAVTGGESASDVLDLQQIDDYTTNPVNGTLAGIWQYAYEGINRANYLTQYKATNPAGTAVNFAGKDAMYGEVYFLRAYYYFTLVKMFGDVPLFIDKRLDPSSSGKLTRAAKSAVYAQIEADLNNAISVLPTVQLQQGRITKYAAQALLGKIYLYEKKYDQAATMLQNVINANAFVLVSDFASIFLATGENGPESVFEIQYTNTSPYYQWSNVLQGQGNYAVQQCGVRNINGNSPMPYAAGWSTNLPTQNLAAAYSAGDQRKAVTVLDIEAYKAANPSYNISYQLAPYKNTGLYNQKYLPRKGETSGQQELNYLNNFRTIRYADVLLMAAEAYNKSSSPNDTKAQQYLNQVRRRAFQVSDASHDVTSTGTTLYAAILIERRLELAMEGERFFDLVRTGQAATVLAGTFKAGKNEVFPIPQQEIAISGLTQNPGY</sequence>
<accession>A0A495J864</accession>
<reference evidence="8 9" key="1">
    <citation type="submission" date="2018-10" db="EMBL/GenBank/DDBJ databases">
        <title>Genomic Encyclopedia of Archaeal and Bacterial Type Strains, Phase II (KMG-II): from individual species to whole genera.</title>
        <authorList>
            <person name="Goeker M."/>
        </authorList>
    </citation>
    <scope>NUCLEOTIDE SEQUENCE [LARGE SCALE GENOMIC DNA]</scope>
    <source>
        <strain evidence="8 9">DSM 18602</strain>
    </source>
</reference>
<dbReference type="EMBL" id="RBKU01000001">
    <property type="protein sequence ID" value="RKR84564.1"/>
    <property type="molecule type" value="Genomic_DNA"/>
</dbReference>
<evidence type="ECO:0000256" key="5">
    <source>
        <dbReference type="ARBA" id="ARBA00023237"/>
    </source>
</evidence>
<evidence type="ECO:0000259" key="6">
    <source>
        <dbReference type="Pfam" id="PF07980"/>
    </source>
</evidence>
<feature type="domain" description="SusD-like N-terminal" evidence="7">
    <location>
        <begin position="68"/>
        <end position="225"/>
    </location>
</feature>
<proteinExistence type="inferred from homology"/>
<dbReference type="CDD" id="cd08977">
    <property type="entry name" value="SusD"/>
    <property type="match status" value="1"/>
</dbReference>
<evidence type="ECO:0000256" key="2">
    <source>
        <dbReference type="ARBA" id="ARBA00006275"/>
    </source>
</evidence>
<dbReference type="InterPro" id="IPR011990">
    <property type="entry name" value="TPR-like_helical_dom_sf"/>
</dbReference>
<dbReference type="InterPro" id="IPR012944">
    <property type="entry name" value="SusD_RagB_dom"/>
</dbReference>
<evidence type="ECO:0000256" key="3">
    <source>
        <dbReference type="ARBA" id="ARBA00022729"/>
    </source>
</evidence>
<protein>
    <submittedName>
        <fullName evidence="8">Putative outer membrane starch-binding protein</fullName>
    </submittedName>
</protein>
<feature type="domain" description="RagB/SusD" evidence="6">
    <location>
        <begin position="264"/>
        <end position="505"/>
    </location>
</feature>
<evidence type="ECO:0000256" key="4">
    <source>
        <dbReference type="ARBA" id="ARBA00023136"/>
    </source>
</evidence>
<dbReference type="PROSITE" id="PS51257">
    <property type="entry name" value="PROKAR_LIPOPROTEIN"/>
    <property type="match status" value="1"/>
</dbReference>
<keyword evidence="5" id="KW-0998">Cell outer membrane</keyword>
<dbReference type="SUPFAM" id="SSF48452">
    <property type="entry name" value="TPR-like"/>
    <property type="match status" value="1"/>
</dbReference>
<dbReference type="RefSeq" id="WP_121200277.1">
    <property type="nucleotide sequence ID" value="NZ_RBKU01000001.1"/>
</dbReference>
<evidence type="ECO:0000313" key="9">
    <source>
        <dbReference type="Proteomes" id="UP000268007"/>
    </source>
</evidence>
<evidence type="ECO:0000256" key="1">
    <source>
        <dbReference type="ARBA" id="ARBA00004442"/>
    </source>
</evidence>
<dbReference type="AlphaFoldDB" id="A0A495J864"/>
<evidence type="ECO:0000313" key="8">
    <source>
        <dbReference type="EMBL" id="RKR84564.1"/>
    </source>
</evidence>
<keyword evidence="4" id="KW-0472">Membrane</keyword>
<dbReference type="Pfam" id="PF07980">
    <property type="entry name" value="SusD_RagB"/>
    <property type="match status" value="1"/>
</dbReference>
<organism evidence="8 9">
    <name type="scientific">Mucilaginibacter gracilis</name>
    <dbReference type="NCBI Taxonomy" id="423350"/>
    <lineage>
        <taxon>Bacteria</taxon>
        <taxon>Pseudomonadati</taxon>
        <taxon>Bacteroidota</taxon>
        <taxon>Sphingobacteriia</taxon>
        <taxon>Sphingobacteriales</taxon>
        <taxon>Sphingobacteriaceae</taxon>
        <taxon>Mucilaginibacter</taxon>
    </lineage>
</organism>
<gene>
    <name evidence="8" type="ORF">BDD43_4807</name>
</gene>
<comment type="similarity">
    <text evidence="2">Belongs to the SusD family.</text>
</comment>
<evidence type="ECO:0000259" key="7">
    <source>
        <dbReference type="Pfam" id="PF14322"/>
    </source>
</evidence>
<comment type="caution">
    <text evidence="8">The sequence shown here is derived from an EMBL/GenBank/DDBJ whole genome shotgun (WGS) entry which is preliminary data.</text>
</comment>
<dbReference type="Proteomes" id="UP000268007">
    <property type="component" value="Unassembled WGS sequence"/>
</dbReference>
<dbReference type="Gene3D" id="1.25.40.390">
    <property type="match status" value="1"/>
</dbReference>
<name>A0A495J864_9SPHI</name>
<keyword evidence="3" id="KW-0732">Signal</keyword>
<keyword evidence="9" id="KW-1185">Reference proteome</keyword>
<dbReference type="InterPro" id="IPR033985">
    <property type="entry name" value="SusD-like_N"/>
</dbReference>